<dbReference type="EMBL" id="VXIV02000308">
    <property type="protein sequence ID" value="KAF6039079.1"/>
    <property type="molecule type" value="Genomic_DNA"/>
</dbReference>
<protein>
    <submittedName>
        <fullName evidence="1">Uncharacterized protein</fullName>
    </submittedName>
</protein>
<dbReference type="Proteomes" id="UP000593567">
    <property type="component" value="Unassembled WGS sequence"/>
</dbReference>
<name>A0A7J7KKG4_BUGNE</name>
<accession>A0A7J7KKG4</accession>
<reference evidence="1" key="1">
    <citation type="submission" date="2020-06" db="EMBL/GenBank/DDBJ databases">
        <title>Draft genome of Bugula neritina, a colonial animal packing powerful symbionts and potential medicines.</title>
        <authorList>
            <person name="Rayko M."/>
        </authorList>
    </citation>
    <scope>NUCLEOTIDE SEQUENCE [LARGE SCALE GENOMIC DNA]</scope>
    <source>
        <strain evidence="1">Kwan_BN1</strain>
    </source>
</reference>
<gene>
    <name evidence="1" type="ORF">EB796_002625</name>
</gene>
<proteinExistence type="predicted"/>
<evidence type="ECO:0000313" key="1">
    <source>
        <dbReference type="EMBL" id="KAF6039079.1"/>
    </source>
</evidence>
<evidence type="ECO:0000313" key="2">
    <source>
        <dbReference type="Proteomes" id="UP000593567"/>
    </source>
</evidence>
<comment type="caution">
    <text evidence="1">The sequence shown here is derived from an EMBL/GenBank/DDBJ whole genome shotgun (WGS) entry which is preliminary data.</text>
</comment>
<keyword evidence="2" id="KW-1185">Reference proteome</keyword>
<dbReference type="AlphaFoldDB" id="A0A7J7KKG4"/>
<organism evidence="1 2">
    <name type="scientific">Bugula neritina</name>
    <name type="common">Brown bryozoan</name>
    <name type="synonym">Sertularia neritina</name>
    <dbReference type="NCBI Taxonomy" id="10212"/>
    <lineage>
        <taxon>Eukaryota</taxon>
        <taxon>Metazoa</taxon>
        <taxon>Spiralia</taxon>
        <taxon>Lophotrochozoa</taxon>
        <taxon>Bryozoa</taxon>
        <taxon>Gymnolaemata</taxon>
        <taxon>Cheilostomatida</taxon>
        <taxon>Flustrina</taxon>
        <taxon>Buguloidea</taxon>
        <taxon>Bugulidae</taxon>
        <taxon>Bugula</taxon>
    </lineage>
</organism>
<sequence>MYLVPVYLWLCYLKFNNLSHLVLVMQCEQVDPTSTSMPSLPMHHLHLSAASNLHLSAASNLHLSVPL</sequence>